<name>A0A4R7C6W0_9HYPH</name>
<dbReference type="SUPFAM" id="SSF50090">
    <property type="entry name" value="Electron transport accessory proteins"/>
    <property type="match status" value="1"/>
</dbReference>
<gene>
    <name evidence="8" type="ORF">EV668_0220</name>
</gene>
<dbReference type="GO" id="GO:0018822">
    <property type="term" value="F:nitrile hydratase activity"/>
    <property type="evidence" value="ECO:0007669"/>
    <property type="project" value="UniProtKB-EC"/>
</dbReference>
<dbReference type="PIRSF" id="PIRSF001427">
    <property type="entry name" value="NHase_beta"/>
    <property type="match status" value="1"/>
</dbReference>
<proteinExistence type="inferred from homology"/>
<evidence type="ECO:0000256" key="2">
    <source>
        <dbReference type="ARBA" id="ARBA00009098"/>
    </source>
</evidence>
<dbReference type="EC" id="4.2.1.84" evidence="5"/>
<evidence type="ECO:0000256" key="4">
    <source>
        <dbReference type="ARBA" id="ARBA00044877"/>
    </source>
</evidence>
<comment type="similarity">
    <text evidence="2 5">Belongs to the nitrile hydratase subunit beta family.</text>
</comment>
<evidence type="ECO:0000256" key="5">
    <source>
        <dbReference type="PIRNR" id="PIRNR001427"/>
    </source>
</evidence>
<organism evidence="8 9">
    <name type="scientific">Enterovirga rhinocerotis</name>
    <dbReference type="NCBI Taxonomy" id="1339210"/>
    <lineage>
        <taxon>Bacteria</taxon>
        <taxon>Pseudomonadati</taxon>
        <taxon>Pseudomonadota</taxon>
        <taxon>Alphaproteobacteria</taxon>
        <taxon>Hyphomicrobiales</taxon>
        <taxon>Methylobacteriaceae</taxon>
        <taxon>Enterovirga</taxon>
    </lineage>
</organism>
<evidence type="ECO:0000259" key="7">
    <source>
        <dbReference type="Pfam" id="PF21006"/>
    </source>
</evidence>
<dbReference type="InterPro" id="IPR003168">
    <property type="entry name" value="Nitrile_hydratase_bsu"/>
</dbReference>
<feature type="domain" description="Nitrile hydratase beta subunit-like N-terminal" evidence="7">
    <location>
        <begin position="1"/>
        <end position="92"/>
    </location>
</feature>
<dbReference type="NCBIfam" id="TIGR03888">
    <property type="entry name" value="nitrile_beta"/>
    <property type="match status" value="1"/>
</dbReference>
<dbReference type="EMBL" id="SNZR01000011">
    <property type="protein sequence ID" value="TDR92975.1"/>
    <property type="molecule type" value="Genomic_DNA"/>
</dbReference>
<dbReference type="Gene3D" id="2.30.30.50">
    <property type="match status" value="1"/>
</dbReference>
<dbReference type="AlphaFoldDB" id="A0A4R7C6W0"/>
<comment type="catalytic activity">
    <reaction evidence="4 5">
        <text>an aliphatic primary amide = an aliphatic nitrile + H2O</text>
        <dbReference type="Rhea" id="RHEA:12673"/>
        <dbReference type="ChEBI" id="CHEBI:15377"/>
        <dbReference type="ChEBI" id="CHEBI:65285"/>
        <dbReference type="ChEBI" id="CHEBI:80291"/>
        <dbReference type="EC" id="4.2.1.84"/>
    </reaction>
</comment>
<dbReference type="GO" id="GO:0046914">
    <property type="term" value="F:transition metal ion binding"/>
    <property type="evidence" value="ECO:0007669"/>
    <property type="project" value="InterPro"/>
</dbReference>
<dbReference type="Pfam" id="PF21006">
    <property type="entry name" value="NHase_beta_N"/>
    <property type="match status" value="1"/>
</dbReference>
<dbReference type="Proteomes" id="UP000295122">
    <property type="component" value="Unassembled WGS sequence"/>
</dbReference>
<dbReference type="InterPro" id="IPR024690">
    <property type="entry name" value="CN_hydtase_beta_dom_C"/>
</dbReference>
<comment type="function">
    <text evidence="1 5">NHase catalyzes the hydration of various nitrile compounds to the corresponding amides.</text>
</comment>
<sequence>MDGMHDLGGKQGFGRVDQERAKYKETWEPRVRALQAYGVNSKIFNMDEFRHAIERMAPMHYMTAPYFERHLTSVATLLVEKGLTTAEDLKQAVGGDYPLALPLGPGRMASENPPQFKIGDKVRVKDEFVSGHHRMPGYLRGKTGEIVAYGPITHFPDAAAHNMQAAMEATYDVRFRSSDIWNGACDESYNYAQLFQSYMEPASGA</sequence>
<comment type="caution">
    <text evidence="8">The sequence shown here is derived from an EMBL/GenBank/DDBJ whole genome shotgun (WGS) entry which is preliminary data.</text>
</comment>
<evidence type="ECO:0000313" key="8">
    <source>
        <dbReference type="EMBL" id="TDR92975.1"/>
    </source>
</evidence>
<evidence type="ECO:0000256" key="3">
    <source>
        <dbReference type="ARBA" id="ARBA00023239"/>
    </source>
</evidence>
<keyword evidence="3 5" id="KW-0456">Lyase</keyword>
<evidence type="ECO:0000313" key="9">
    <source>
        <dbReference type="Proteomes" id="UP000295122"/>
    </source>
</evidence>
<feature type="domain" description="Nitrile hydratase beta subunit" evidence="6">
    <location>
        <begin position="108"/>
        <end position="201"/>
    </location>
</feature>
<dbReference type="RefSeq" id="WP_133768016.1">
    <property type="nucleotide sequence ID" value="NZ_SNZR01000011.1"/>
</dbReference>
<dbReference type="InterPro" id="IPR049054">
    <property type="entry name" value="CN_hydtase_beta-like_N"/>
</dbReference>
<dbReference type="Pfam" id="PF02211">
    <property type="entry name" value="NHase_beta_C"/>
    <property type="match status" value="1"/>
</dbReference>
<dbReference type="OrthoDB" id="3478924at2"/>
<dbReference type="InterPro" id="IPR008990">
    <property type="entry name" value="Elect_transpt_acc-like_dom_sf"/>
</dbReference>
<accession>A0A4R7C6W0</accession>
<evidence type="ECO:0000259" key="6">
    <source>
        <dbReference type="Pfam" id="PF02211"/>
    </source>
</evidence>
<dbReference type="InterPro" id="IPR042262">
    <property type="entry name" value="CN_hydtase_beta_C"/>
</dbReference>
<dbReference type="Gene3D" id="1.10.472.20">
    <property type="entry name" value="Nitrile hydratase, beta subunit"/>
    <property type="match status" value="1"/>
</dbReference>
<evidence type="ECO:0000256" key="1">
    <source>
        <dbReference type="ARBA" id="ARBA00004042"/>
    </source>
</evidence>
<protein>
    <recommendedName>
        <fullName evidence="5">Nitrile hydratase subunit beta</fullName>
        <shortName evidence="5">NHase</shortName>
        <ecNumber evidence="5">4.2.1.84</ecNumber>
    </recommendedName>
</protein>
<keyword evidence="9" id="KW-1185">Reference proteome</keyword>
<reference evidence="8 9" key="1">
    <citation type="submission" date="2019-03" db="EMBL/GenBank/DDBJ databases">
        <title>Genomic Encyclopedia of Type Strains, Phase IV (KMG-IV): sequencing the most valuable type-strain genomes for metagenomic binning, comparative biology and taxonomic classification.</title>
        <authorList>
            <person name="Goeker M."/>
        </authorList>
    </citation>
    <scope>NUCLEOTIDE SEQUENCE [LARGE SCALE GENOMIC DNA]</scope>
    <source>
        <strain evidence="8 9">DSM 25903</strain>
    </source>
</reference>